<dbReference type="Proteomes" id="UP001489004">
    <property type="component" value="Unassembled WGS sequence"/>
</dbReference>
<proteinExistence type="predicted"/>
<sequence length="226" mass="25108">MAAPQAVSRLGLAALAQRTSVLSVIPVQVGLGAEIPQPTPEDAPKTTLQHYGQPEHKLPLQAHIKKTFSLHIGADLKIPTQNARHVIAADAEAANSMQQPITSRREAVTDPFEGLPLRRFADRLGEHIFPAFQAMQEDMKRAKSMAKQEVAAPVVEASSIPSFLPFTRWAVKTKRVQNTLIAEEGKDRKKARLSWYHPDDTMVPRDWFRGGLLADLKYYQPFAATK</sequence>
<gene>
    <name evidence="1" type="ORF">WJX72_004602</name>
</gene>
<evidence type="ECO:0000313" key="1">
    <source>
        <dbReference type="EMBL" id="KAK9817942.1"/>
    </source>
</evidence>
<comment type="caution">
    <text evidence="1">The sequence shown here is derived from an EMBL/GenBank/DDBJ whole genome shotgun (WGS) entry which is preliminary data.</text>
</comment>
<organism evidence="1 2">
    <name type="scientific">[Myrmecia] bisecta</name>
    <dbReference type="NCBI Taxonomy" id="41462"/>
    <lineage>
        <taxon>Eukaryota</taxon>
        <taxon>Viridiplantae</taxon>
        <taxon>Chlorophyta</taxon>
        <taxon>core chlorophytes</taxon>
        <taxon>Trebouxiophyceae</taxon>
        <taxon>Trebouxiales</taxon>
        <taxon>Trebouxiaceae</taxon>
        <taxon>Myrmecia</taxon>
    </lineage>
</organism>
<accession>A0AAW1QAF0</accession>
<protein>
    <submittedName>
        <fullName evidence="1">Uncharacterized protein</fullName>
    </submittedName>
</protein>
<reference evidence="1 2" key="1">
    <citation type="journal article" date="2024" name="Nat. Commun.">
        <title>Phylogenomics reveals the evolutionary origins of lichenization in chlorophyte algae.</title>
        <authorList>
            <person name="Puginier C."/>
            <person name="Libourel C."/>
            <person name="Otte J."/>
            <person name="Skaloud P."/>
            <person name="Haon M."/>
            <person name="Grisel S."/>
            <person name="Petersen M."/>
            <person name="Berrin J.G."/>
            <person name="Delaux P.M."/>
            <person name="Dal Grande F."/>
            <person name="Keller J."/>
        </authorList>
    </citation>
    <scope>NUCLEOTIDE SEQUENCE [LARGE SCALE GENOMIC DNA]</scope>
    <source>
        <strain evidence="1 2">SAG 2043</strain>
    </source>
</reference>
<dbReference type="EMBL" id="JALJOR010000004">
    <property type="protein sequence ID" value="KAK9817942.1"/>
    <property type="molecule type" value="Genomic_DNA"/>
</dbReference>
<name>A0AAW1QAF0_9CHLO</name>
<evidence type="ECO:0000313" key="2">
    <source>
        <dbReference type="Proteomes" id="UP001489004"/>
    </source>
</evidence>
<dbReference type="AlphaFoldDB" id="A0AAW1QAF0"/>
<keyword evidence="2" id="KW-1185">Reference proteome</keyword>